<dbReference type="PANTHER" id="PTHR47453">
    <property type="entry name" value="PHOSPHOGLUCAN, WATER DIKINASE, CHLOROPLASTIC"/>
    <property type="match status" value="1"/>
</dbReference>
<protein>
    <submittedName>
        <fullName evidence="1">Phosphoglucan, water dikinase</fullName>
    </submittedName>
</protein>
<reference evidence="1 4" key="3">
    <citation type="submission" date="2020-05" db="EMBL/GenBank/DDBJ databases">
        <title>Vigna angularis (adzuki bean) Var. LongXiaoDou No. 4 denovo assembly.</title>
        <authorList>
            <person name="Xiang H."/>
        </authorList>
    </citation>
    <scope>NUCLEOTIDE SEQUENCE [LARGE SCALE GENOMIC DNA]</scope>
    <source>
        <tissue evidence="1">Leaf</tissue>
    </source>
</reference>
<organism evidence="2 3">
    <name type="scientific">Phaseolus angularis</name>
    <name type="common">Azuki bean</name>
    <name type="synonym">Vigna angularis</name>
    <dbReference type="NCBI Taxonomy" id="3914"/>
    <lineage>
        <taxon>Eukaryota</taxon>
        <taxon>Viridiplantae</taxon>
        <taxon>Streptophyta</taxon>
        <taxon>Embryophyta</taxon>
        <taxon>Tracheophyta</taxon>
        <taxon>Spermatophyta</taxon>
        <taxon>Magnoliopsida</taxon>
        <taxon>eudicotyledons</taxon>
        <taxon>Gunneridae</taxon>
        <taxon>Pentapetalae</taxon>
        <taxon>rosids</taxon>
        <taxon>fabids</taxon>
        <taxon>Fabales</taxon>
        <taxon>Fabaceae</taxon>
        <taxon>Papilionoideae</taxon>
        <taxon>50 kb inversion clade</taxon>
        <taxon>NPAAA clade</taxon>
        <taxon>indigoferoid/millettioid clade</taxon>
        <taxon>Phaseoleae</taxon>
        <taxon>Vigna</taxon>
    </lineage>
</organism>
<dbReference type="EMBL" id="CM003373">
    <property type="protein sequence ID" value="KOM38353.1"/>
    <property type="molecule type" value="Genomic_DNA"/>
</dbReference>
<dbReference type="Proteomes" id="UP000053144">
    <property type="component" value="Chromosome 3"/>
</dbReference>
<evidence type="ECO:0000313" key="1">
    <source>
        <dbReference type="EMBL" id="KAG2405188.1"/>
    </source>
</evidence>
<evidence type="ECO:0000313" key="2">
    <source>
        <dbReference type="EMBL" id="KOM38353.1"/>
    </source>
</evidence>
<reference evidence="2" key="2">
    <citation type="submission" date="2015-02" db="EMBL/GenBank/DDBJ databases">
        <authorList>
            <person name="Chooi Y.-H."/>
        </authorList>
    </citation>
    <scope>NUCLEOTIDE SEQUENCE</scope>
    <source>
        <tissue evidence="2">Seedling</tissue>
    </source>
</reference>
<dbReference type="EMBL" id="JABFOF010000002">
    <property type="protein sequence ID" value="KAG2405188.1"/>
    <property type="molecule type" value="Genomic_DNA"/>
</dbReference>
<gene>
    <name evidence="1" type="ORF">HKW66_Vig0044430</name>
    <name evidence="2" type="ORF">LR48_Vigan03g173500</name>
</gene>
<name>A0A0L9U6A1_PHAAN</name>
<evidence type="ECO:0000313" key="3">
    <source>
        <dbReference type="Proteomes" id="UP000053144"/>
    </source>
</evidence>
<dbReference type="OrthoDB" id="6123450at2759"/>
<dbReference type="Gramene" id="KOM38353">
    <property type="protein sequence ID" value="KOM38353"/>
    <property type="gene ID" value="LR48_Vigan03g173500"/>
</dbReference>
<dbReference type="Proteomes" id="UP000743370">
    <property type="component" value="Unassembled WGS sequence"/>
</dbReference>
<reference evidence="3" key="1">
    <citation type="journal article" date="2015" name="Proc. Natl. Acad. Sci. U.S.A.">
        <title>Genome sequencing of adzuki bean (Vigna angularis) provides insight into high starch and low fat accumulation and domestication.</title>
        <authorList>
            <person name="Yang K."/>
            <person name="Tian Z."/>
            <person name="Chen C."/>
            <person name="Luo L."/>
            <person name="Zhao B."/>
            <person name="Wang Z."/>
            <person name="Yu L."/>
            <person name="Li Y."/>
            <person name="Sun Y."/>
            <person name="Li W."/>
            <person name="Chen Y."/>
            <person name="Li Y."/>
            <person name="Zhang Y."/>
            <person name="Ai D."/>
            <person name="Zhao J."/>
            <person name="Shang C."/>
            <person name="Ma Y."/>
            <person name="Wu B."/>
            <person name="Wang M."/>
            <person name="Gao L."/>
            <person name="Sun D."/>
            <person name="Zhang P."/>
            <person name="Guo F."/>
            <person name="Wang W."/>
            <person name="Li Y."/>
            <person name="Wang J."/>
            <person name="Varshney R.K."/>
            <person name="Wang J."/>
            <person name="Ling H.Q."/>
            <person name="Wan P."/>
        </authorList>
    </citation>
    <scope>NUCLEOTIDE SEQUENCE</scope>
    <source>
        <strain evidence="3">cv. Jingnong 6</strain>
    </source>
</reference>
<sequence length="145" mass="16895">MISLAVLLFLKRQSQVPLLVSGKVNLFLSCDPTSMETMKHKKWDTSGLHGLPLKFVQVDQNARNWWRKLDILRDIIAEGLQGEDRLEALLYSAIYLKWINTGQISCFEDGGHHRPNRHAKISRLIFRELEQHTTRKDISPHVIYY</sequence>
<dbReference type="STRING" id="3914.A0A0L9U6A1"/>
<accession>A0A0L9U6A1</accession>
<evidence type="ECO:0000313" key="4">
    <source>
        <dbReference type="Proteomes" id="UP000743370"/>
    </source>
</evidence>
<dbReference type="AlphaFoldDB" id="A0A0L9U6A1"/>
<dbReference type="PANTHER" id="PTHR47453:SF1">
    <property type="entry name" value="PHOSPHOGLUCAN, WATER DIKINASE, CHLOROPLASTIC"/>
    <property type="match status" value="1"/>
</dbReference>
<proteinExistence type="predicted"/>
<dbReference type="KEGG" id="var:108329675"/>